<dbReference type="GO" id="GO:0042597">
    <property type="term" value="C:periplasmic space"/>
    <property type="evidence" value="ECO:0007669"/>
    <property type="project" value="UniProtKB-ARBA"/>
</dbReference>
<comment type="caution">
    <text evidence="3">The sequence shown here is derived from an EMBL/GenBank/DDBJ whole genome shotgun (WGS) entry which is preliminary data.</text>
</comment>
<organism evidence="3 4">
    <name type="scientific">Microbacterium allomyrinae</name>
    <dbReference type="NCBI Taxonomy" id="2830666"/>
    <lineage>
        <taxon>Bacteria</taxon>
        <taxon>Bacillati</taxon>
        <taxon>Actinomycetota</taxon>
        <taxon>Actinomycetes</taxon>
        <taxon>Micrococcales</taxon>
        <taxon>Microbacteriaceae</taxon>
        <taxon>Microbacterium</taxon>
    </lineage>
</organism>
<accession>A0A9X1LRR1</accession>
<dbReference type="RefSeq" id="WP_229382486.1">
    <property type="nucleotide sequence ID" value="NZ_JAGTTN010000001.1"/>
</dbReference>
<dbReference type="Gene3D" id="3.10.105.10">
    <property type="entry name" value="Dipeptide-binding Protein, Domain 3"/>
    <property type="match status" value="1"/>
</dbReference>
<dbReference type="GO" id="GO:0015833">
    <property type="term" value="P:peptide transport"/>
    <property type="evidence" value="ECO:0007669"/>
    <property type="project" value="TreeGrafter"/>
</dbReference>
<dbReference type="Gene3D" id="3.40.190.10">
    <property type="entry name" value="Periplasmic binding protein-like II"/>
    <property type="match status" value="1"/>
</dbReference>
<evidence type="ECO:0000313" key="3">
    <source>
        <dbReference type="EMBL" id="MCC2030573.1"/>
    </source>
</evidence>
<proteinExistence type="predicted"/>
<dbReference type="InterPro" id="IPR000914">
    <property type="entry name" value="SBP_5_dom"/>
</dbReference>
<evidence type="ECO:0000259" key="2">
    <source>
        <dbReference type="Pfam" id="PF00496"/>
    </source>
</evidence>
<keyword evidence="1" id="KW-0732">Signal</keyword>
<dbReference type="CDD" id="cd08501">
    <property type="entry name" value="PBP2_Lpqw"/>
    <property type="match status" value="1"/>
</dbReference>
<dbReference type="AlphaFoldDB" id="A0A9X1LRR1"/>
<dbReference type="InterPro" id="IPR039424">
    <property type="entry name" value="SBP_5"/>
</dbReference>
<feature type="chain" id="PRO_5040968643" evidence="1">
    <location>
        <begin position="18"/>
        <end position="613"/>
    </location>
</feature>
<dbReference type="PANTHER" id="PTHR30290:SF65">
    <property type="entry name" value="MONOACYL PHOSPHATIDYLINOSITOL TETRAMANNOSIDE-BINDING PROTEIN LPQW-RELATED"/>
    <property type="match status" value="1"/>
</dbReference>
<dbReference type="InterPro" id="IPR030678">
    <property type="entry name" value="Peptide/Ni-bd"/>
</dbReference>
<evidence type="ECO:0000256" key="1">
    <source>
        <dbReference type="SAM" id="SignalP"/>
    </source>
</evidence>
<name>A0A9X1LRR1_9MICO</name>
<dbReference type="PIRSF" id="PIRSF002741">
    <property type="entry name" value="MppA"/>
    <property type="match status" value="1"/>
</dbReference>
<dbReference type="PANTHER" id="PTHR30290">
    <property type="entry name" value="PERIPLASMIC BINDING COMPONENT OF ABC TRANSPORTER"/>
    <property type="match status" value="1"/>
</dbReference>
<reference evidence="3" key="1">
    <citation type="submission" date="2021-04" db="EMBL/GenBank/DDBJ databases">
        <title>Microbacterium tenobrionis sp. nov. and Microbacterium allomyrinae sp. nov., isolated from larvae of Tenobrio molitor and Allomyrina dichotoma, respectively.</title>
        <authorList>
            <person name="Lee S.D."/>
        </authorList>
    </citation>
    <scope>NUCLEOTIDE SEQUENCE</scope>
    <source>
        <strain evidence="3">BWT-G7</strain>
    </source>
</reference>
<dbReference type="EMBL" id="JAGTTN010000001">
    <property type="protein sequence ID" value="MCC2030573.1"/>
    <property type="molecule type" value="Genomic_DNA"/>
</dbReference>
<dbReference type="Proteomes" id="UP001139354">
    <property type="component" value="Unassembled WGS sequence"/>
</dbReference>
<dbReference type="GO" id="GO:1904680">
    <property type="term" value="F:peptide transmembrane transporter activity"/>
    <property type="evidence" value="ECO:0007669"/>
    <property type="project" value="TreeGrafter"/>
</dbReference>
<dbReference type="SUPFAM" id="SSF53850">
    <property type="entry name" value="Periplasmic binding protein-like II"/>
    <property type="match status" value="1"/>
</dbReference>
<feature type="domain" description="Solute-binding protein family 5" evidence="2">
    <location>
        <begin position="96"/>
        <end position="525"/>
    </location>
</feature>
<dbReference type="Pfam" id="PF00496">
    <property type="entry name" value="SBP_bac_5"/>
    <property type="match status" value="1"/>
</dbReference>
<sequence>MKRISAAVALTAVGALAISGCAAGGGDDSGDDSGLVEGSSITAAWNQAFYSMNGNTSFGNATANNNINYLVLDGFNYYNNTPELVQNTSFGSYELVSEDPLTVKYTVAEDKKWSDGTAVDAADLLLYWAAESRALDTPDFDPADFTDPDTGEFTEAFPTDVVYFDSGATPTSGLGLVTEQPEISDDNRSVTITYDQPFVDWELTFATMGEMLPAHIVGKKALGIEDNDEAKQAVLDAIEGNDAADLAPISAFWNGGFNFTEMPEDADLVVASGPYMISDYVADQYVTLTANPEYTGDNSANIEEITIRFIPDPLAAVQALENGEVDIIQPQATADITTALEGIEGITVDTSLGGTYEHVDLQFDQGKNPENIFSNAQAREAFMKVIPRQEIVDTLIKPIIGDSAIVRNSQIFVPGAEGYDESVAANGSDAYADVDIEGAKALLAESGITDTSVCILYASNNPRRVNEFALIQASAAQAGFNVTDCGSEEWGGLLGTPGAYDASLFGWQSTSLGVTNSLPTFETGGINNLNFYSNAEVDDIIAQLNVEFDEQAKIDLQVEMDTALWSDFYGVTIFQFPEVTAISDRVTNVESSILAPTVFWNAWDWEVTGDSEE</sequence>
<keyword evidence="4" id="KW-1185">Reference proteome</keyword>
<evidence type="ECO:0000313" key="4">
    <source>
        <dbReference type="Proteomes" id="UP001139354"/>
    </source>
</evidence>
<dbReference type="GO" id="GO:0043190">
    <property type="term" value="C:ATP-binding cassette (ABC) transporter complex"/>
    <property type="evidence" value="ECO:0007669"/>
    <property type="project" value="InterPro"/>
</dbReference>
<gene>
    <name evidence="3" type="ORF">KEC57_00065</name>
</gene>
<protein>
    <submittedName>
        <fullName evidence="3">ABC transporter family substrate-binding protein</fullName>
    </submittedName>
</protein>
<dbReference type="PROSITE" id="PS51257">
    <property type="entry name" value="PROKAR_LIPOPROTEIN"/>
    <property type="match status" value="1"/>
</dbReference>
<feature type="signal peptide" evidence="1">
    <location>
        <begin position="1"/>
        <end position="17"/>
    </location>
</feature>